<dbReference type="RefSeq" id="WP_186772286.1">
    <property type="nucleotide sequence ID" value="NZ_JACOMF010000030.1"/>
</dbReference>
<evidence type="ECO:0000313" key="7">
    <source>
        <dbReference type="EMBL" id="MBC4017525.1"/>
    </source>
</evidence>
<name>A0A9X0R0Z0_9PROT</name>
<comment type="caution">
    <text evidence="7">The sequence shown here is derived from an EMBL/GenBank/DDBJ whole genome shotgun (WGS) entry which is preliminary data.</text>
</comment>
<keyword evidence="2 5" id="KW-0812">Transmembrane</keyword>
<feature type="transmembrane region" description="Helical" evidence="5">
    <location>
        <begin position="56"/>
        <end position="88"/>
    </location>
</feature>
<keyword evidence="3 5" id="KW-1133">Transmembrane helix</keyword>
<feature type="domain" description="TM2" evidence="6">
    <location>
        <begin position="27"/>
        <end position="90"/>
    </location>
</feature>
<dbReference type="InterPro" id="IPR007829">
    <property type="entry name" value="TM2"/>
</dbReference>
<protein>
    <submittedName>
        <fullName evidence="7">TM2 domain-containing protein</fullName>
    </submittedName>
</protein>
<dbReference type="Pfam" id="PF05154">
    <property type="entry name" value="TM2"/>
    <property type="match status" value="1"/>
</dbReference>
<dbReference type="InterPro" id="IPR050932">
    <property type="entry name" value="TM2D1-3-like"/>
</dbReference>
<keyword evidence="8" id="KW-1185">Reference proteome</keyword>
<proteinExistence type="predicted"/>
<sequence length="110" mass="12018">MPTRLPPGSTGPVSADALAMMRYDAAKKSALVGYLLWFFLGFAGIHRFYLGATGSGILMLLVFLASTLLTVVAVGFLGYLVLGLWWLVDGLLIPRLAERYNTRLIQTLQV</sequence>
<dbReference type="PANTHER" id="PTHR21016:SF25">
    <property type="entry name" value="TM2 DOMAIN-CONTAINING PROTEIN DDB_G0277895-RELATED"/>
    <property type="match status" value="1"/>
</dbReference>
<dbReference type="AlphaFoldDB" id="A0A9X0R0Z0"/>
<dbReference type="EMBL" id="JACOMF010000030">
    <property type="protein sequence ID" value="MBC4017525.1"/>
    <property type="molecule type" value="Genomic_DNA"/>
</dbReference>
<comment type="subcellular location">
    <subcellularLocation>
        <location evidence="1">Membrane</location>
        <topology evidence="1">Multi-pass membrane protein</topology>
    </subcellularLocation>
</comment>
<evidence type="ECO:0000259" key="6">
    <source>
        <dbReference type="Pfam" id="PF05154"/>
    </source>
</evidence>
<gene>
    <name evidence="7" type="ORF">H7965_19640</name>
</gene>
<evidence type="ECO:0000313" key="8">
    <source>
        <dbReference type="Proteomes" id="UP000600101"/>
    </source>
</evidence>
<evidence type="ECO:0000256" key="5">
    <source>
        <dbReference type="SAM" id="Phobius"/>
    </source>
</evidence>
<dbReference type="Proteomes" id="UP000600101">
    <property type="component" value="Unassembled WGS sequence"/>
</dbReference>
<keyword evidence="4 5" id="KW-0472">Membrane</keyword>
<evidence type="ECO:0000256" key="4">
    <source>
        <dbReference type="ARBA" id="ARBA00023136"/>
    </source>
</evidence>
<evidence type="ECO:0000256" key="1">
    <source>
        <dbReference type="ARBA" id="ARBA00004141"/>
    </source>
</evidence>
<dbReference type="GO" id="GO:0016020">
    <property type="term" value="C:membrane"/>
    <property type="evidence" value="ECO:0007669"/>
    <property type="project" value="UniProtKB-SubCell"/>
</dbReference>
<accession>A0A9X0R0Z0</accession>
<evidence type="ECO:0000256" key="2">
    <source>
        <dbReference type="ARBA" id="ARBA00022692"/>
    </source>
</evidence>
<dbReference type="PANTHER" id="PTHR21016">
    <property type="entry name" value="BETA-AMYLOID BINDING PROTEIN-RELATED"/>
    <property type="match status" value="1"/>
</dbReference>
<organism evidence="7 8">
    <name type="scientific">Siccirubricoccus deserti</name>
    <dbReference type="NCBI Taxonomy" id="2013562"/>
    <lineage>
        <taxon>Bacteria</taxon>
        <taxon>Pseudomonadati</taxon>
        <taxon>Pseudomonadota</taxon>
        <taxon>Alphaproteobacteria</taxon>
        <taxon>Acetobacterales</taxon>
        <taxon>Roseomonadaceae</taxon>
        <taxon>Siccirubricoccus</taxon>
    </lineage>
</organism>
<reference evidence="7" key="1">
    <citation type="submission" date="2020-08" db="EMBL/GenBank/DDBJ databases">
        <authorList>
            <person name="Hu Y."/>
            <person name="Nguyen S.V."/>
            <person name="Li F."/>
            <person name="Fanning S."/>
        </authorList>
    </citation>
    <scope>NUCLEOTIDE SEQUENCE</scope>
    <source>
        <strain evidence="7">SYSU D8009</strain>
    </source>
</reference>
<evidence type="ECO:0000256" key="3">
    <source>
        <dbReference type="ARBA" id="ARBA00022989"/>
    </source>
</evidence>
<feature type="transmembrane region" description="Helical" evidence="5">
    <location>
        <begin position="30"/>
        <end position="50"/>
    </location>
</feature>